<evidence type="ECO:0000256" key="8">
    <source>
        <dbReference type="SAM" id="MobiDB-lite"/>
    </source>
</evidence>
<dbReference type="CDD" id="cd00637">
    <property type="entry name" value="7tm_classA_rhodopsin-like"/>
    <property type="match status" value="1"/>
</dbReference>
<reference evidence="11" key="1">
    <citation type="submission" date="2021-10" db="EMBL/GenBank/DDBJ databases">
        <title>Tropical sea cucumber genome reveals ecological adaptation and Cuvierian tubules defense mechanism.</title>
        <authorList>
            <person name="Chen T."/>
        </authorList>
    </citation>
    <scope>NUCLEOTIDE SEQUENCE</scope>
    <source>
        <strain evidence="11">Nanhai2018</strain>
        <tissue evidence="11">Muscle</tissue>
    </source>
</reference>
<evidence type="ECO:0000256" key="1">
    <source>
        <dbReference type="ARBA" id="ARBA00004141"/>
    </source>
</evidence>
<dbReference type="Pfam" id="PF00001">
    <property type="entry name" value="7tm_1"/>
    <property type="match status" value="1"/>
</dbReference>
<evidence type="ECO:0000256" key="2">
    <source>
        <dbReference type="ARBA" id="ARBA00022692"/>
    </source>
</evidence>
<proteinExistence type="predicted"/>
<feature type="compositionally biased region" description="Low complexity" evidence="8">
    <location>
        <begin position="250"/>
        <end position="261"/>
    </location>
</feature>
<feature type="transmembrane region" description="Helical" evidence="9">
    <location>
        <begin position="374"/>
        <end position="395"/>
    </location>
</feature>
<feature type="region of interest" description="Disordered" evidence="8">
    <location>
        <begin position="243"/>
        <end position="293"/>
    </location>
</feature>
<dbReference type="SMART" id="SM01381">
    <property type="entry name" value="7TM_GPCR_Srsx"/>
    <property type="match status" value="1"/>
</dbReference>
<dbReference type="InterPro" id="IPR000276">
    <property type="entry name" value="GPCR_Rhodpsn"/>
</dbReference>
<feature type="domain" description="G-protein coupled receptors family 1 profile" evidence="10">
    <location>
        <begin position="26"/>
        <end position="430"/>
    </location>
</feature>
<feature type="transmembrane region" description="Helical" evidence="9">
    <location>
        <begin position="12"/>
        <end position="33"/>
    </location>
</feature>
<keyword evidence="3 9" id="KW-1133">Transmembrane helix</keyword>
<dbReference type="SUPFAM" id="SSF81321">
    <property type="entry name" value="Family A G protein-coupled receptor-like"/>
    <property type="match status" value="1"/>
</dbReference>
<feature type="transmembrane region" description="Helical" evidence="9">
    <location>
        <begin position="171"/>
        <end position="196"/>
    </location>
</feature>
<keyword evidence="5 9" id="KW-0472">Membrane</keyword>
<evidence type="ECO:0000256" key="4">
    <source>
        <dbReference type="ARBA" id="ARBA00023040"/>
    </source>
</evidence>
<feature type="compositionally biased region" description="Polar residues" evidence="8">
    <location>
        <begin position="262"/>
        <end position="285"/>
    </location>
</feature>
<comment type="subcellular location">
    <subcellularLocation>
        <location evidence="1">Membrane</location>
        <topology evidence="1">Multi-pass membrane protein</topology>
    </subcellularLocation>
</comment>
<comment type="caution">
    <text evidence="11">The sequence shown here is derived from an EMBL/GenBank/DDBJ whole genome shotgun (WGS) entry which is preliminary data.</text>
</comment>
<dbReference type="GO" id="GO:0004930">
    <property type="term" value="F:G protein-coupled receptor activity"/>
    <property type="evidence" value="ECO:0007669"/>
    <property type="project" value="UniProtKB-KW"/>
</dbReference>
<feature type="transmembrane region" description="Helical" evidence="9">
    <location>
        <begin position="124"/>
        <end position="151"/>
    </location>
</feature>
<feature type="transmembrane region" description="Helical" evidence="9">
    <location>
        <begin position="407"/>
        <end position="429"/>
    </location>
</feature>
<protein>
    <submittedName>
        <fullName evidence="11">Type-1B angiotensin II receptor</fullName>
    </submittedName>
</protein>
<dbReference type="PANTHER" id="PTHR24238">
    <property type="entry name" value="G-PROTEIN COUPLED RECEPTOR"/>
    <property type="match status" value="1"/>
</dbReference>
<evidence type="ECO:0000313" key="12">
    <source>
        <dbReference type="Proteomes" id="UP001152320"/>
    </source>
</evidence>
<name>A0A9Q0YPS3_HOLLE</name>
<keyword evidence="7" id="KW-0807">Transducer</keyword>
<dbReference type="OrthoDB" id="6153266at2759"/>
<dbReference type="Proteomes" id="UP001152320">
    <property type="component" value="Chromosome 17"/>
</dbReference>
<feature type="transmembrane region" description="Helical" evidence="9">
    <location>
        <begin position="45"/>
        <end position="63"/>
    </location>
</feature>
<dbReference type="PRINTS" id="PR00237">
    <property type="entry name" value="GPCRRHODOPSN"/>
</dbReference>
<keyword evidence="6 11" id="KW-0675">Receptor</keyword>
<keyword evidence="12" id="KW-1185">Reference proteome</keyword>
<evidence type="ECO:0000256" key="5">
    <source>
        <dbReference type="ARBA" id="ARBA00023136"/>
    </source>
</evidence>
<evidence type="ECO:0000259" key="10">
    <source>
        <dbReference type="PROSITE" id="PS50262"/>
    </source>
</evidence>
<organism evidence="11 12">
    <name type="scientific">Holothuria leucospilota</name>
    <name type="common">Black long sea cucumber</name>
    <name type="synonym">Mertensiothuria leucospilota</name>
    <dbReference type="NCBI Taxonomy" id="206669"/>
    <lineage>
        <taxon>Eukaryota</taxon>
        <taxon>Metazoa</taxon>
        <taxon>Echinodermata</taxon>
        <taxon>Eleutherozoa</taxon>
        <taxon>Echinozoa</taxon>
        <taxon>Holothuroidea</taxon>
        <taxon>Aspidochirotacea</taxon>
        <taxon>Aspidochirotida</taxon>
        <taxon>Holothuriidae</taxon>
        <taxon>Holothuria</taxon>
    </lineage>
</organism>
<evidence type="ECO:0000256" key="9">
    <source>
        <dbReference type="SAM" id="Phobius"/>
    </source>
</evidence>
<keyword evidence="4" id="KW-0297">G-protein coupled receptor</keyword>
<dbReference type="EMBL" id="JAIZAY010000017">
    <property type="protein sequence ID" value="KAJ8026288.1"/>
    <property type="molecule type" value="Genomic_DNA"/>
</dbReference>
<evidence type="ECO:0000256" key="3">
    <source>
        <dbReference type="ARBA" id="ARBA00022989"/>
    </source>
</evidence>
<accession>A0A9Q0YPS3</accession>
<dbReference type="PROSITE" id="PS50262">
    <property type="entry name" value="G_PROTEIN_RECEP_F1_2"/>
    <property type="match status" value="1"/>
</dbReference>
<feature type="transmembrane region" description="Helical" evidence="9">
    <location>
        <begin position="83"/>
        <end position="103"/>
    </location>
</feature>
<sequence length="459" mass="51003">MAGALFLYNYVVFVYRCLVTFIGVPGNLLIICVYWNKKALGSAQVFIQFLAICDLYACIIFPLEAHYWFNEFDYKSTVLCKIFFTLFSVGFYLSACVTVAIAMDRYLAVSKPVNGRWSRRQAKWVCFICVDVAVLVNAAMPFTSGLTVVSIETVGVFNATTCEQRQNTFEGLALLLTLSQYSCSLVFFVLIIALYIKLWRTLKKRGKVGGLKVNDPTVAKTECIELPQATRCETYIEGQDSSVFPPVGQSTSTKEASSSTKLNLTQEKLPQGNSNLSGTIANASRGQLKESSRKELETDAVNCSLSNIDCSENKLAIKKDDKKVEIFKGNESGGVDVKKEGVVNNTTAGITINATQSAVTDKRKPRSMSRLSQMLLLSTIIFLITYTLTLAIFMLSSLTKRLHRNSGLFAVVAVIRLSGSINHAVNPVLYSFMNPRFRADCSLLFKRMRSKFKSSVFDR</sequence>
<evidence type="ECO:0000256" key="7">
    <source>
        <dbReference type="ARBA" id="ARBA00023224"/>
    </source>
</evidence>
<gene>
    <name evidence="11" type="ORF">HOLleu_34092</name>
</gene>
<dbReference type="GO" id="GO:0016020">
    <property type="term" value="C:membrane"/>
    <property type="evidence" value="ECO:0007669"/>
    <property type="project" value="UniProtKB-SubCell"/>
</dbReference>
<dbReference type="PANTHER" id="PTHR24238:SF47">
    <property type="entry name" value="ECDYSTEROIDS_DOPAMINE RECEPTOR-RELATED"/>
    <property type="match status" value="1"/>
</dbReference>
<dbReference type="AlphaFoldDB" id="A0A9Q0YPS3"/>
<evidence type="ECO:0000313" key="11">
    <source>
        <dbReference type="EMBL" id="KAJ8026288.1"/>
    </source>
</evidence>
<evidence type="ECO:0000256" key="6">
    <source>
        <dbReference type="ARBA" id="ARBA00023170"/>
    </source>
</evidence>
<keyword evidence="2 9" id="KW-0812">Transmembrane</keyword>
<dbReference type="InterPro" id="IPR017452">
    <property type="entry name" value="GPCR_Rhodpsn_7TM"/>
</dbReference>
<dbReference type="Gene3D" id="1.20.1070.10">
    <property type="entry name" value="Rhodopsin 7-helix transmembrane proteins"/>
    <property type="match status" value="2"/>
</dbReference>